<protein>
    <recommendedName>
        <fullName evidence="7">Ig-like domain-containing protein</fullName>
    </recommendedName>
</protein>
<comment type="subcellular location">
    <subcellularLocation>
        <location evidence="1">Membrane</location>
    </subcellularLocation>
</comment>
<organism evidence="8 9">
    <name type="scientific">Dicentrarchus labrax</name>
    <name type="common">European seabass</name>
    <name type="synonym">Morone labrax</name>
    <dbReference type="NCBI Taxonomy" id="13489"/>
    <lineage>
        <taxon>Eukaryota</taxon>
        <taxon>Metazoa</taxon>
        <taxon>Chordata</taxon>
        <taxon>Craniata</taxon>
        <taxon>Vertebrata</taxon>
        <taxon>Euteleostomi</taxon>
        <taxon>Actinopterygii</taxon>
        <taxon>Neopterygii</taxon>
        <taxon>Teleostei</taxon>
        <taxon>Neoteleostei</taxon>
        <taxon>Acanthomorphata</taxon>
        <taxon>Eupercaria</taxon>
        <taxon>Moronidae</taxon>
        <taxon>Dicentrarchus</taxon>
    </lineage>
</organism>
<dbReference type="InterPro" id="IPR036179">
    <property type="entry name" value="Ig-like_dom_sf"/>
</dbReference>
<dbReference type="SMART" id="SM00409">
    <property type="entry name" value="IG"/>
    <property type="match status" value="1"/>
</dbReference>
<keyword evidence="3" id="KW-0472">Membrane</keyword>
<evidence type="ECO:0000313" key="8">
    <source>
        <dbReference type="Ensembl" id="ENSDLAP00005063625.1"/>
    </source>
</evidence>
<evidence type="ECO:0000313" key="9">
    <source>
        <dbReference type="Proteomes" id="UP000694389"/>
    </source>
</evidence>
<keyword evidence="6" id="KW-0393">Immunoglobulin domain</keyword>
<evidence type="ECO:0000256" key="5">
    <source>
        <dbReference type="ARBA" id="ARBA00023180"/>
    </source>
</evidence>
<dbReference type="GO" id="GO:0005102">
    <property type="term" value="F:signaling receptor binding"/>
    <property type="evidence" value="ECO:0007669"/>
    <property type="project" value="TreeGrafter"/>
</dbReference>
<keyword evidence="2" id="KW-0732">Signal</keyword>
<dbReference type="GO" id="GO:0050852">
    <property type="term" value="P:T cell receptor signaling pathway"/>
    <property type="evidence" value="ECO:0007669"/>
    <property type="project" value="TreeGrafter"/>
</dbReference>
<reference evidence="8" key="1">
    <citation type="submission" date="2025-05" db="UniProtKB">
        <authorList>
            <consortium name="Ensembl"/>
        </authorList>
    </citation>
    <scope>IDENTIFICATION</scope>
</reference>
<keyword evidence="5" id="KW-0325">Glycoprotein</keyword>
<dbReference type="GO" id="GO:0001817">
    <property type="term" value="P:regulation of cytokine production"/>
    <property type="evidence" value="ECO:0007669"/>
    <property type="project" value="TreeGrafter"/>
</dbReference>
<dbReference type="FunFam" id="2.60.40.10:FF:000142">
    <property type="entry name" value="V-set domain-containing T-cell activation inhibitor 1"/>
    <property type="match status" value="1"/>
</dbReference>
<keyword evidence="9" id="KW-1185">Reference proteome</keyword>
<feature type="domain" description="Ig-like" evidence="7">
    <location>
        <begin position="7"/>
        <end position="116"/>
    </location>
</feature>
<dbReference type="InterPro" id="IPR013106">
    <property type="entry name" value="Ig_V-set"/>
</dbReference>
<keyword evidence="4" id="KW-1015">Disulfide bond</keyword>
<evidence type="ECO:0000256" key="4">
    <source>
        <dbReference type="ARBA" id="ARBA00023157"/>
    </source>
</evidence>
<evidence type="ECO:0000256" key="2">
    <source>
        <dbReference type="ARBA" id="ARBA00022729"/>
    </source>
</evidence>
<evidence type="ECO:0000256" key="6">
    <source>
        <dbReference type="ARBA" id="ARBA00023319"/>
    </source>
</evidence>
<name>A0A8P4JVW9_DICLA</name>
<dbReference type="InterPro" id="IPR003599">
    <property type="entry name" value="Ig_sub"/>
</dbReference>
<dbReference type="InterPro" id="IPR013783">
    <property type="entry name" value="Ig-like_fold"/>
</dbReference>
<dbReference type="GO" id="GO:0009897">
    <property type="term" value="C:external side of plasma membrane"/>
    <property type="evidence" value="ECO:0007669"/>
    <property type="project" value="TreeGrafter"/>
</dbReference>
<dbReference type="Ensembl" id="ENSDLAT00005067977.1">
    <property type="protein sequence ID" value="ENSDLAP00005063625.1"/>
    <property type="gene ID" value="ENSDLAG00005032029.1"/>
</dbReference>
<dbReference type="GO" id="GO:1903037">
    <property type="term" value="P:regulation of leukocyte cell-cell adhesion"/>
    <property type="evidence" value="ECO:0007669"/>
    <property type="project" value="UniProtKB-ARBA"/>
</dbReference>
<dbReference type="GO" id="GO:0050863">
    <property type="term" value="P:regulation of T cell activation"/>
    <property type="evidence" value="ECO:0007669"/>
    <property type="project" value="UniProtKB-ARBA"/>
</dbReference>
<dbReference type="SMART" id="SM00406">
    <property type="entry name" value="IGv"/>
    <property type="match status" value="1"/>
</dbReference>
<dbReference type="AlphaFoldDB" id="A0A8P4JVW9"/>
<dbReference type="GeneTree" id="ENSGT01150000287359"/>
<evidence type="ECO:0000256" key="1">
    <source>
        <dbReference type="ARBA" id="ARBA00004370"/>
    </source>
</evidence>
<dbReference type="SUPFAM" id="SSF48726">
    <property type="entry name" value="Immunoglobulin"/>
    <property type="match status" value="1"/>
</dbReference>
<dbReference type="PANTHER" id="PTHR24100">
    <property type="entry name" value="BUTYROPHILIN"/>
    <property type="match status" value="1"/>
</dbReference>
<accession>A0A8P4JVW9</accession>
<dbReference type="InterPro" id="IPR050504">
    <property type="entry name" value="IgSF_BTN/MOG"/>
</dbReference>
<dbReference type="Ensembl" id="ENSDLAT00005085277.1">
    <property type="protein sequence ID" value="ENSDLAP00005078194.1"/>
    <property type="gene ID" value="ENSDLAG00005032799.1"/>
</dbReference>
<dbReference type="PROSITE" id="PS50835">
    <property type="entry name" value="IG_LIKE"/>
    <property type="match status" value="1"/>
</dbReference>
<dbReference type="Proteomes" id="UP000694389">
    <property type="component" value="Unassembled WGS sequence"/>
</dbReference>
<sequence>MQTIIQPATSTSTKHMVVEEGSDVILPCSLSSKENIVDKLFEWRKDGQKNVFYYDAGDHYNKGFTGQDQQFKGRVSYFSDQLKNGNASIKIRDTKISDSGTYTCDIPNLQPRQTFYIQVVGESDKLRCSHIIQQL</sequence>
<dbReference type="PANTHER" id="PTHR24100:SF151">
    <property type="entry name" value="ICOS LIGAND"/>
    <property type="match status" value="1"/>
</dbReference>
<evidence type="ECO:0000256" key="3">
    <source>
        <dbReference type="ARBA" id="ARBA00023136"/>
    </source>
</evidence>
<dbReference type="Gene3D" id="2.60.40.10">
    <property type="entry name" value="Immunoglobulins"/>
    <property type="match status" value="1"/>
</dbReference>
<dbReference type="InterPro" id="IPR007110">
    <property type="entry name" value="Ig-like_dom"/>
</dbReference>
<evidence type="ECO:0000259" key="7">
    <source>
        <dbReference type="PROSITE" id="PS50835"/>
    </source>
</evidence>
<dbReference type="Pfam" id="PF07686">
    <property type="entry name" value="V-set"/>
    <property type="match status" value="1"/>
</dbReference>
<proteinExistence type="predicted"/>